<dbReference type="RefSeq" id="WP_326568314.1">
    <property type="nucleotide sequence ID" value="NZ_CP142149.1"/>
</dbReference>
<organism evidence="3 4">
    <name type="scientific">Amycolatopsis rhabdoformis</name>
    <dbReference type="NCBI Taxonomy" id="1448059"/>
    <lineage>
        <taxon>Bacteria</taxon>
        <taxon>Bacillati</taxon>
        <taxon>Actinomycetota</taxon>
        <taxon>Actinomycetes</taxon>
        <taxon>Pseudonocardiales</taxon>
        <taxon>Pseudonocardiaceae</taxon>
        <taxon>Amycolatopsis</taxon>
    </lineage>
</organism>
<protein>
    <recommendedName>
        <fullName evidence="5">LPXTG cell wall anchor domain-containing protein</fullName>
    </recommendedName>
</protein>
<feature type="transmembrane region" description="Helical" evidence="2">
    <location>
        <begin position="104"/>
        <end position="124"/>
    </location>
</feature>
<accession>A0ABZ1I6T9</accession>
<keyword evidence="2" id="KW-0472">Membrane</keyword>
<keyword evidence="2" id="KW-0812">Transmembrane</keyword>
<evidence type="ECO:0000313" key="3">
    <source>
        <dbReference type="EMBL" id="WSE29350.1"/>
    </source>
</evidence>
<name>A0ABZ1I6T9_9PSEU</name>
<gene>
    <name evidence="3" type="ORF">VSH64_42200</name>
</gene>
<feature type="compositionally biased region" description="Low complexity" evidence="1">
    <location>
        <begin position="76"/>
        <end position="85"/>
    </location>
</feature>
<proteinExistence type="predicted"/>
<keyword evidence="2" id="KW-1133">Transmembrane helix</keyword>
<dbReference type="Proteomes" id="UP001330812">
    <property type="component" value="Chromosome"/>
</dbReference>
<feature type="region of interest" description="Disordered" evidence="1">
    <location>
        <begin position="65"/>
        <end position="100"/>
    </location>
</feature>
<evidence type="ECO:0000256" key="1">
    <source>
        <dbReference type="SAM" id="MobiDB-lite"/>
    </source>
</evidence>
<sequence>MKLSSSVITFGKLEAVGTEQPLETATVYQTLADVNKDAKPGTYTVTFLCGKLKVSQGFKVLPAKDAATPTKPQPTQPKQVSKVPVGAPQTGGTDGPVDDSAGTFAVAGGAMGVLALGGAGMVLARRRRG</sequence>
<dbReference type="EMBL" id="CP142149">
    <property type="protein sequence ID" value="WSE29350.1"/>
    <property type="molecule type" value="Genomic_DNA"/>
</dbReference>
<evidence type="ECO:0000256" key="2">
    <source>
        <dbReference type="SAM" id="Phobius"/>
    </source>
</evidence>
<evidence type="ECO:0008006" key="5">
    <source>
        <dbReference type="Google" id="ProtNLM"/>
    </source>
</evidence>
<keyword evidence="4" id="KW-1185">Reference proteome</keyword>
<reference evidence="3 4" key="1">
    <citation type="journal article" date="2015" name="Int. J. Syst. Evol. Microbiol.">
        <title>Amycolatopsis rhabdoformis sp. nov., an actinomycete isolated from a tropical forest soil.</title>
        <authorList>
            <person name="Souza W.R."/>
            <person name="Silva R.E."/>
            <person name="Goodfellow M."/>
            <person name="Busarakam K."/>
            <person name="Figueiro F.S."/>
            <person name="Ferreira D."/>
            <person name="Rodrigues-Filho E."/>
            <person name="Moraes L.A.B."/>
            <person name="Zucchi T.D."/>
        </authorList>
    </citation>
    <scope>NUCLEOTIDE SEQUENCE [LARGE SCALE GENOMIC DNA]</scope>
    <source>
        <strain evidence="3 4">NCIMB 14900</strain>
    </source>
</reference>
<evidence type="ECO:0000313" key="4">
    <source>
        <dbReference type="Proteomes" id="UP001330812"/>
    </source>
</evidence>